<proteinExistence type="predicted"/>
<name>A0A0K2SLY3_LIMPI</name>
<dbReference type="InterPro" id="IPR009057">
    <property type="entry name" value="Homeodomain-like_sf"/>
</dbReference>
<accession>A0A0K2SLY3</accession>
<dbReference type="SUPFAM" id="SSF46689">
    <property type="entry name" value="Homeodomain-like"/>
    <property type="match status" value="1"/>
</dbReference>
<dbReference type="EMBL" id="AP014924">
    <property type="protein sequence ID" value="BAS28131.1"/>
    <property type="molecule type" value="Genomic_DNA"/>
</dbReference>
<dbReference type="InterPro" id="IPR036388">
    <property type="entry name" value="WH-like_DNA-bd_sf"/>
</dbReference>
<gene>
    <name evidence="1" type="ORF">LIP_2290</name>
</gene>
<evidence type="ECO:0000313" key="2">
    <source>
        <dbReference type="Proteomes" id="UP000065807"/>
    </source>
</evidence>
<dbReference type="KEGG" id="lpil:LIP_2290"/>
<keyword evidence="2" id="KW-1185">Reference proteome</keyword>
<evidence type="ECO:0000313" key="1">
    <source>
        <dbReference type="EMBL" id="BAS28131.1"/>
    </source>
</evidence>
<sequence length="139" mass="15980">MSRRISVRMPDDQAERFLREQRLRRQRSSDLLRDLVEEALRMRECPGIVFLDAPTGRQATVAGTGLAVWEVVSLWRSLGSVGALLDRFPHLSERGVRDALAYAERFPDEIEAAIQENEALDETELRRRYPYLTGLEPEP</sequence>
<organism evidence="1 2">
    <name type="scientific">Limnochorda pilosa</name>
    <dbReference type="NCBI Taxonomy" id="1555112"/>
    <lineage>
        <taxon>Bacteria</taxon>
        <taxon>Bacillati</taxon>
        <taxon>Bacillota</taxon>
        <taxon>Limnochordia</taxon>
        <taxon>Limnochordales</taxon>
        <taxon>Limnochordaceae</taxon>
        <taxon>Limnochorda</taxon>
    </lineage>
</organism>
<dbReference type="Gene3D" id="1.10.10.10">
    <property type="entry name" value="Winged helix-like DNA-binding domain superfamily/Winged helix DNA-binding domain"/>
    <property type="match status" value="1"/>
</dbReference>
<dbReference type="PANTHER" id="PTHR34849">
    <property type="entry name" value="SSL5025 PROTEIN"/>
    <property type="match status" value="1"/>
</dbReference>
<protein>
    <recommendedName>
        <fullName evidence="3">CopG family transcriptional regulator</fullName>
    </recommendedName>
</protein>
<reference evidence="2" key="2">
    <citation type="journal article" date="2016" name="Int. J. Syst. Evol. Microbiol.">
        <title>Complete genome sequence and cell structure of Limnochorda pilosa, a Gram-negative spore-former within the phylum Firmicutes.</title>
        <authorList>
            <person name="Watanabe M."/>
            <person name="Kojima H."/>
            <person name="Fukui M."/>
        </authorList>
    </citation>
    <scope>NUCLEOTIDE SEQUENCE [LARGE SCALE GENOMIC DNA]</scope>
    <source>
        <strain evidence="2">HC45</strain>
    </source>
</reference>
<dbReference type="InterPro" id="IPR007367">
    <property type="entry name" value="DUF433"/>
</dbReference>
<dbReference type="Proteomes" id="UP000065807">
    <property type="component" value="Chromosome"/>
</dbReference>
<dbReference type="AlphaFoldDB" id="A0A0K2SLY3"/>
<dbReference type="PANTHER" id="PTHR34849:SF4">
    <property type="entry name" value="SLR1209 PROTEIN"/>
    <property type="match status" value="1"/>
</dbReference>
<evidence type="ECO:0008006" key="3">
    <source>
        <dbReference type="Google" id="ProtNLM"/>
    </source>
</evidence>
<dbReference type="Pfam" id="PF04255">
    <property type="entry name" value="DUF433"/>
    <property type="match status" value="1"/>
</dbReference>
<reference evidence="2" key="1">
    <citation type="submission" date="2015-07" db="EMBL/GenBank/DDBJ databases">
        <title>Complete genome sequence and phylogenetic analysis of Limnochorda pilosa.</title>
        <authorList>
            <person name="Watanabe M."/>
            <person name="Kojima H."/>
            <person name="Fukui M."/>
        </authorList>
    </citation>
    <scope>NUCLEOTIDE SEQUENCE [LARGE SCALE GENOMIC DNA]</scope>
    <source>
        <strain evidence="2">HC45</strain>
    </source>
</reference>